<gene>
    <name evidence="3" type="ORF">C1645_874310</name>
</gene>
<feature type="signal peptide" evidence="2">
    <location>
        <begin position="1"/>
        <end position="25"/>
    </location>
</feature>
<reference evidence="3 4" key="1">
    <citation type="submission" date="2018-06" db="EMBL/GenBank/DDBJ databases">
        <title>Comparative genomics reveals the genomic features of Rhizophagus irregularis, R. cerebriforme, R. diaphanum and Gigaspora rosea, and their symbiotic lifestyle signature.</title>
        <authorList>
            <person name="Morin E."/>
            <person name="San Clemente H."/>
            <person name="Chen E.C.H."/>
            <person name="De La Providencia I."/>
            <person name="Hainaut M."/>
            <person name="Kuo A."/>
            <person name="Kohler A."/>
            <person name="Murat C."/>
            <person name="Tang N."/>
            <person name="Roy S."/>
            <person name="Loubradou J."/>
            <person name="Henrissat B."/>
            <person name="Grigoriev I.V."/>
            <person name="Corradi N."/>
            <person name="Roux C."/>
            <person name="Martin F.M."/>
        </authorList>
    </citation>
    <scope>NUCLEOTIDE SEQUENCE [LARGE SCALE GENOMIC DNA]</scope>
    <source>
        <strain evidence="3 4">DAOM 227022</strain>
    </source>
</reference>
<proteinExistence type="predicted"/>
<feature type="non-terminal residue" evidence="3">
    <location>
        <position position="189"/>
    </location>
</feature>
<keyword evidence="4" id="KW-1185">Reference proteome</keyword>
<keyword evidence="1" id="KW-0472">Membrane</keyword>
<keyword evidence="2" id="KW-0732">Signal</keyword>
<evidence type="ECO:0000313" key="3">
    <source>
        <dbReference type="EMBL" id="RIA93123.1"/>
    </source>
</evidence>
<feature type="chain" id="PRO_5017201145" evidence="2">
    <location>
        <begin position="26"/>
        <end position="189"/>
    </location>
</feature>
<dbReference type="AlphaFoldDB" id="A0A397T4N3"/>
<protein>
    <submittedName>
        <fullName evidence="3">Uncharacterized protein</fullName>
    </submittedName>
</protein>
<comment type="caution">
    <text evidence="3">The sequence shown here is derived from an EMBL/GenBank/DDBJ whole genome shotgun (WGS) entry which is preliminary data.</text>
</comment>
<feature type="transmembrane region" description="Helical" evidence="1">
    <location>
        <begin position="159"/>
        <end position="179"/>
    </location>
</feature>
<evidence type="ECO:0000256" key="1">
    <source>
        <dbReference type="SAM" id="Phobius"/>
    </source>
</evidence>
<dbReference type="OrthoDB" id="2372506at2759"/>
<dbReference type="EMBL" id="QKYT01000111">
    <property type="protein sequence ID" value="RIA93123.1"/>
    <property type="molecule type" value="Genomic_DNA"/>
</dbReference>
<keyword evidence="1" id="KW-1133">Transmembrane helix</keyword>
<name>A0A397T4N3_9GLOM</name>
<evidence type="ECO:0000256" key="2">
    <source>
        <dbReference type="SAM" id="SignalP"/>
    </source>
</evidence>
<accession>A0A397T4N3</accession>
<sequence>MINKSLQTFLLVSFLLIFLSYHVNAECHQIYSELSADGNWDNNDTFYAFSGGDITFKLTAMRLCDASTLMIHAITPDGGGNIKPRNFTFNDLNVVKNIAENVITKSVHQFRLQARILDFNNIKCVRPSFNGNLCFISYVPPPIPCDCESYCKKNQAIEIAVPISTAIIGIMGGVGAVLLKQFFNKKKSN</sequence>
<evidence type="ECO:0000313" key="4">
    <source>
        <dbReference type="Proteomes" id="UP000265703"/>
    </source>
</evidence>
<keyword evidence="1" id="KW-0812">Transmembrane</keyword>
<organism evidence="3 4">
    <name type="scientific">Glomus cerebriforme</name>
    <dbReference type="NCBI Taxonomy" id="658196"/>
    <lineage>
        <taxon>Eukaryota</taxon>
        <taxon>Fungi</taxon>
        <taxon>Fungi incertae sedis</taxon>
        <taxon>Mucoromycota</taxon>
        <taxon>Glomeromycotina</taxon>
        <taxon>Glomeromycetes</taxon>
        <taxon>Glomerales</taxon>
        <taxon>Glomeraceae</taxon>
        <taxon>Glomus</taxon>
    </lineage>
</organism>
<dbReference type="Proteomes" id="UP000265703">
    <property type="component" value="Unassembled WGS sequence"/>
</dbReference>